<protein>
    <submittedName>
        <fullName evidence="1">Uncharacterized protein</fullName>
    </submittedName>
</protein>
<sequence length="78" mass="8747">MDFEDVTRLHLRLADVRQRFDASIRTHHAVDAGLARTATRHAKRAMHAAVGENARRHWLQETHAPHATVAAAPAPRAR</sequence>
<dbReference type="AlphaFoldDB" id="A0A645DSN9"/>
<comment type="caution">
    <text evidence="1">The sequence shown here is derived from an EMBL/GenBank/DDBJ whole genome shotgun (WGS) entry which is preliminary data.</text>
</comment>
<name>A0A645DSN9_9ZZZZ</name>
<dbReference type="EMBL" id="VSSQ01039437">
    <property type="protein sequence ID" value="MPM92504.1"/>
    <property type="molecule type" value="Genomic_DNA"/>
</dbReference>
<accession>A0A645DSN9</accession>
<reference evidence="1" key="1">
    <citation type="submission" date="2019-08" db="EMBL/GenBank/DDBJ databases">
        <authorList>
            <person name="Kucharzyk K."/>
            <person name="Murdoch R.W."/>
            <person name="Higgins S."/>
            <person name="Loffler F."/>
        </authorList>
    </citation>
    <scope>NUCLEOTIDE SEQUENCE</scope>
</reference>
<proteinExistence type="predicted"/>
<organism evidence="1">
    <name type="scientific">bioreactor metagenome</name>
    <dbReference type="NCBI Taxonomy" id="1076179"/>
    <lineage>
        <taxon>unclassified sequences</taxon>
        <taxon>metagenomes</taxon>
        <taxon>ecological metagenomes</taxon>
    </lineage>
</organism>
<evidence type="ECO:0000313" key="1">
    <source>
        <dbReference type="EMBL" id="MPM92504.1"/>
    </source>
</evidence>
<gene>
    <name evidence="1" type="ORF">SDC9_139639</name>
</gene>